<protein>
    <submittedName>
        <fullName evidence="2">Uncharacterized protein</fullName>
    </submittedName>
</protein>
<sequence length="81" mass="8501">MVAPAAGFGFSAPLPTVPPEGAADTAPPMLPRRYLSLGDACATALGSLAVIPWAALRPQLELIAVPERSPRCCSFERQPEK</sequence>
<accession>A0A554NB54</accession>
<gene>
    <name evidence="2" type="ORF">DP107_06460</name>
</gene>
<keyword evidence="3" id="KW-1185">Reference proteome</keyword>
<dbReference type="Proteomes" id="UP000319894">
    <property type="component" value="Unassembled WGS sequence"/>
</dbReference>
<dbReference type="AlphaFoldDB" id="A0A554NB54"/>
<reference evidence="2 3" key="1">
    <citation type="submission" date="2018-06" db="EMBL/GenBank/DDBJ databases">
        <title>Natronomonas sp. F16-60 a new haloarchaeon isolated from a solar saltern of Isla Cristina, Huelva, Spain.</title>
        <authorList>
            <person name="Duran-Viseras A."/>
            <person name="Sanchez-Porro C."/>
            <person name="Ventosa A."/>
        </authorList>
    </citation>
    <scope>NUCLEOTIDE SEQUENCE [LARGE SCALE GENOMIC DNA]</scope>
    <source>
        <strain evidence="2 3">F16-60</strain>
    </source>
</reference>
<dbReference type="EMBL" id="QMDX01000003">
    <property type="protein sequence ID" value="TSD14624.1"/>
    <property type="molecule type" value="Genomic_DNA"/>
</dbReference>
<evidence type="ECO:0000256" key="1">
    <source>
        <dbReference type="SAM" id="MobiDB-lite"/>
    </source>
</evidence>
<proteinExistence type="predicted"/>
<evidence type="ECO:0000313" key="2">
    <source>
        <dbReference type="EMBL" id="TSD14624.1"/>
    </source>
</evidence>
<feature type="region of interest" description="Disordered" evidence="1">
    <location>
        <begin position="1"/>
        <end position="25"/>
    </location>
</feature>
<organism evidence="2 3">
    <name type="scientific">Haloglomus irregulare</name>
    <dbReference type="NCBI Taxonomy" id="2234134"/>
    <lineage>
        <taxon>Archaea</taxon>
        <taxon>Methanobacteriati</taxon>
        <taxon>Methanobacteriota</taxon>
        <taxon>Stenosarchaea group</taxon>
        <taxon>Halobacteria</taxon>
        <taxon>Halobacteriales</taxon>
        <taxon>Natronomonadaceae</taxon>
        <taxon>Haloglomus</taxon>
    </lineage>
</organism>
<evidence type="ECO:0000313" key="3">
    <source>
        <dbReference type="Proteomes" id="UP000319894"/>
    </source>
</evidence>
<name>A0A554NB54_9EURY</name>
<dbReference type="RefSeq" id="WP_144261340.1">
    <property type="nucleotide sequence ID" value="NZ_QMDX01000003.1"/>
</dbReference>
<comment type="caution">
    <text evidence="2">The sequence shown here is derived from an EMBL/GenBank/DDBJ whole genome shotgun (WGS) entry which is preliminary data.</text>
</comment>
<dbReference type="InParanoid" id="A0A554NB54"/>